<dbReference type="AlphaFoldDB" id="A0A445DKM6"/>
<keyword evidence="3" id="KW-1185">Reference proteome</keyword>
<protein>
    <submittedName>
        <fullName evidence="2">Uncharacterized protein</fullName>
    </submittedName>
</protein>
<feature type="signal peptide" evidence="1">
    <location>
        <begin position="1"/>
        <end position="22"/>
    </location>
</feature>
<dbReference type="PANTHER" id="PTHR33128:SF55">
    <property type="entry name" value="TRANSMEMBRANE PROTEIN"/>
    <property type="match status" value="1"/>
</dbReference>
<keyword evidence="1" id="KW-0732">Signal</keyword>
<evidence type="ECO:0000313" key="2">
    <source>
        <dbReference type="EMBL" id="RYR63774.1"/>
    </source>
</evidence>
<feature type="chain" id="PRO_5019548595" evidence="1">
    <location>
        <begin position="23"/>
        <end position="74"/>
    </location>
</feature>
<evidence type="ECO:0000313" key="3">
    <source>
        <dbReference type="Proteomes" id="UP000289738"/>
    </source>
</evidence>
<dbReference type="Pfam" id="PF11820">
    <property type="entry name" value="DUF3339"/>
    <property type="match status" value="1"/>
</dbReference>
<organism evidence="2 3">
    <name type="scientific">Arachis hypogaea</name>
    <name type="common">Peanut</name>
    <dbReference type="NCBI Taxonomy" id="3818"/>
    <lineage>
        <taxon>Eukaryota</taxon>
        <taxon>Viridiplantae</taxon>
        <taxon>Streptophyta</taxon>
        <taxon>Embryophyta</taxon>
        <taxon>Tracheophyta</taxon>
        <taxon>Spermatophyta</taxon>
        <taxon>Magnoliopsida</taxon>
        <taxon>eudicotyledons</taxon>
        <taxon>Gunneridae</taxon>
        <taxon>Pentapetalae</taxon>
        <taxon>rosids</taxon>
        <taxon>fabids</taxon>
        <taxon>Fabales</taxon>
        <taxon>Fabaceae</taxon>
        <taxon>Papilionoideae</taxon>
        <taxon>50 kb inversion clade</taxon>
        <taxon>dalbergioids sensu lato</taxon>
        <taxon>Dalbergieae</taxon>
        <taxon>Pterocarpus clade</taxon>
        <taxon>Arachis</taxon>
    </lineage>
</organism>
<gene>
    <name evidence="2" type="ORF">Ahy_A04g021530</name>
</gene>
<dbReference type="EMBL" id="SDMP01000004">
    <property type="protein sequence ID" value="RYR63774.1"/>
    <property type="molecule type" value="Genomic_DNA"/>
</dbReference>
<comment type="caution">
    <text evidence="2">The sequence shown here is derived from an EMBL/GenBank/DDBJ whole genome shotgun (WGS) entry which is preliminary data.</text>
</comment>
<dbReference type="PANTHER" id="PTHR33128">
    <property type="entry name" value="OS05G0103400 PROTEIN"/>
    <property type="match status" value="1"/>
</dbReference>
<accession>A0A445DKM6</accession>
<reference evidence="2 3" key="1">
    <citation type="submission" date="2019-01" db="EMBL/GenBank/DDBJ databases">
        <title>Sequencing of cultivated peanut Arachis hypogaea provides insights into genome evolution and oil improvement.</title>
        <authorList>
            <person name="Chen X."/>
        </authorList>
    </citation>
    <scope>NUCLEOTIDE SEQUENCE [LARGE SCALE GENOMIC DNA]</scope>
    <source>
        <strain evidence="3">cv. Fuhuasheng</strain>
        <tissue evidence="2">Leaves</tissue>
    </source>
</reference>
<name>A0A445DKM6_ARAHY</name>
<dbReference type="Proteomes" id="UP000289738">
    <property type="component" value="Chromosome A04"/>
</dbReference>
<dbReference type="STRING" id="3818.A0A445DKM6"/>
<dbReference type="InterPro" id="IPR021775">
    <property type="entry name" value="DUF3339"/>
</dbReference>
<evidence type="ECO:0000256" key="1">
    <source>
        <dbReference type="SAM" id="SignalP"/>
    </source>
</evidence>
<sequence>MLNWGPVLVSVVLFVLLTPGLLFQVPGRSRCVEFANLVPDFFRTGRGEYRLQRMKIGTGEAQPFGLGLLLDPGP</sequence>
<proteinExistence type="predicted"/>